<accession>F0RXN1</accession>
<evidence type="ECO:0000313" key="2">
    <source>
        <dbReference type="Proteomes" id="UP000008466"/>
    </source>
</evidence>
<dbReference type="Proteomes" id="UP000008466">
    <property type="component" value="Chromosome"/>
</dbReference>
<organism evidence="1 2">
    <name type="scientific">Sphaerochaeta globosa (strain ATCC BAA-1886 / DSM 22777 / Buddy)</name>
    <name type="common">Spirochaeta sp. (strain Buddy)</name>
    <dbReference type="NCBI Taxonomy" id="158189"/>
    <lineage>
        <taxon>Bacteria</taxon>
        <taxon>Pseudomonadati</taxon>
        <taxon>Spirochaetota</taxon>
        <taxon>Spirochaetia</taxon>
        <taxon>Spirochaetales</taxon>
        <taxon>Sphaerochaetaceae</taxon>
        <taxon>Sphaerochaeta</taxon>
    </lineage>
</organism>
<dbReference type="STRING" id="158189.SpiBuddy_0242"/>
<dbReference type="InterPro" id="IPR035093">
    <property type="entry name" value="RelE/ParE_toxin_dom_sf"/>
</dbReference>
<gene>
    <name evidence="1" type="ordered locus">SpiBuddy_0242</name>
</gene>
<proteinExistence type="predicted"/>
<dbReference type="Gene3D" id="3.30.2310.20">
    <property type="entry name" value="RelE-like"/>
    <property type="match status" value="1"/>
</dbReference>
<name>F0RXN1_SPHGB</name>
<reference evidence="2" key="1">
    <citation type="submission" date="2011-02" db="EMBL/GenBank/DDBJ databases">
        <title>Complete sequence of Spirochaeta sp. Buddy.</title>
        <authorList>
            <person name="Lucas S."/>
            <person name="Copeland A."/>
            <person name="Lapidus A."/>
            <person name="Cheng J.-F."/>
            <person name="Goodwin L."/>
            <person name="Pitluck S."/>
            <person name="Zeytun A."/>
            <person name="Detter J.C."/>
            <person name="Han C."/>
            <person name="Tapia R."/>
            <person name="Land M."/>
            <person name="Hauser L."/>
            <person name="Kyrpides N."/>
            <person name="Ivanova N."/>
            <person name="Mikhailova N."/>
            <person name="Pagani I."/>
            <person name="Ritalahti K.M."/>
            <person name="Loeffler F.E."/>
            <person name="Woyke T."/>
        </authorList>
    </citation>
    <scope>NUCLEOTIDE SEQUENCE [LARGE SCALE GENOMIC DNA]</scope>
    <source>
        <strain evidence="2">ATCC BAA-1886 / DSM 22777 / Buddy</strain>
    </source>
</reference>
<protein>
    <submittedName>
        <fullName evidence="1">Plasmid maintenance system killer protein</fullName>
    </submittedName>
</protein>
<sequence length="104" mass="12070">MDVYFASRKDELVLTNERLRKSKHGNIADSIGNRLAEFEAANSLEEIPMTPPPRRHKLSGNMANYWSVDVSKNYRIIFEPYGTWSEHDLSSITKIKILQICDYH</sequence>
<dbReference type="Pfam" id="PF05015">
    <property type="entry name" value="HigB-like_toxin"/>
    <property type="match status" value="1"/>
</dbReference>
<dbReference type="KEGG" id="sbu:SpiBuddy_0242"/>
<dbReference type="HOGENOM" id="CLU_164011_0_0_12"/>
<evidence type="ECO:0000313" key="1">
    <source>
        <dbReference type="EMBL" id="ADY12081.1"/>
    </source>
</evidence>
<dbReference type="EMBL" id="CP002541">
    <property type="protein sequence ID" value="ADY12081.1"/>
    <property type="molecule type" value="Genomic_DNA"/>
</dbReference>
<keyword evidence="2" id="KW-1185">Reference proteome</keyword>
<dbReference type="eggNOG" id="COG3549">
    <property type="taxonomic scope" value="Bacteria"/>
</dbReference>
<dbReference type="AlphaFoldDB" id="F0RXN1"/>
<dbReference type="InterPro" id="IPR007711">
    <property type="entry name" value="HigB-1"/>
</dbReference>
<dbReference type="RefSeq" id="WP_013605934.1">
    <property type="nucleotide sequence ID" value="NC_015152.1"/>
</dbReference>
<dbReference type="SUPFAM" id="SSF143011">
    <property type="entry name" value="RelE-like"/>
    <property type="match status" value="1"/>
</dbReference>